<dbReference type="InterPro" id="IPR011029">
    <property type="entry name" value="DEATH-like_dom_sf"/>
</dbReference>
<dbReference type="OrthoDB" id="8868836at2759"/>
<feature type="compositionally biased region" description="Basic and acidic residues" evidence="2">
    <location>
        <begin position="38"/>
        <end position="59"/>
    </location>
</feature>
<organism evidence="4 5">
    <name type="scientific">Clytia hemisphaerica</name>
    <dbReference type="NCBI Taxonomy" id="252671"/>
    <lineage>
        <taxon>Eukaryota</taxon>
        <taxon>Metazoa</taxon>
        <taxon>Cnidaria</taxon>
        <taxon>Hydrozoa</taxon>
        <taxon>Hydroidolina</taxon>
        <taxon>Leptothecata</taxon>
        <taxon>Obeliida</taxon>
        <taxon>Clytiidae</taxon>
        <taxon>Clytia</taxon>
    </lineage>
</organism>
<dbReference type="Pfam" id="PF00619">
    <property type="entry name" value="CARD"/>
    <property type="match status" value="1"/>
</dbReference>
<feature type="compositionally biased region" description="Polar residues" evidence="2">
    <location>
        <begin position="655"/>
        <end position="676"/>
    </location>
</feature>
<accession>A0A7M5V1G2</accession>
<feature type="compositionally biased region" description="Basic and acidic residues" evidence="2">
    <location>
        <begin position="583"/>
        <end position="593"/>
    </location>
</feature>
<dbReference type="EnsemblMetazoa" id="CLYHEMT008000.1">
    <property type="protein sequence ID" value="CLYHEMP008000.1"/>
    <property type="gene ID" value="CLYHEMG008000"/>
</dbReference>
<protein>
    <recommendedName>
        <fullName evidence="3">CARD domain-containing protein</fullName>
    </recommendedName>
</protein>
<feature type="compositionally biased region" description="Polar residues" evidence="2">
    <location>
        <begin position="729"/>
        <end position="757"/>
    </location>
</feature>
<evidence type="ECO:0000313" key="4">
    <source>
        <dbReference type="EnsemblMetazoa" id="CLYHEMP008000.2"/>
    </source>
</evidence>
<dbReference type="AlphaFoldDB" id="A0A7M5V1G2"/>
<sequence length="948" mass="110193">MEILNQTIIGASERRDTMDEQSHDLSLDNDNSNVKKKKEIEYLLEQRNERQSEETIHENNEEEMNEDIEEENIENGEVESRENDGGTSGEEEEEDENYDLSLLIEQNHLELVNSIDLQRQLLFSYLRSKLIMDEEDCERIMNTGTTRQQKASIFLDVIKRKGPRGMKHFIDALQFEHPDLYKKLTGKEPASKVSTIPYMMNTSDLTGKDYIDFDRMVLAKQLEQTVGELHWVTRIHKKVQEEKNILEKKLFESEKNAKVQQQHIDELKLAIEKFSEIKRSLEEEELTSYELQSQYQRDIAVQQEVISKTYHIMALQGKLLAQNEELEYYKKESESMRDRNEHLNKQVMNISVKFNEEKRNSRRLNEQVMTHSSTCKSEKQDLREYKLQLSISKEESDRLRDENQQLKKDLNELTKFSEVLNVKFNMMSHEKNKLKEQSEEVTFSFQDAKDQIHELSCKYNSSQIDKKYLQQRSDRLQSDISRYREMQKTHLDELDHARSECQKAWKNMEEARDETMKVKKMHDETMHSQLIINRQLEEKYNDIVEQLDLMRECLEQTKDEVIHSQKTIHQLKQALQNEQTLANEKKDASGKNIDDEEDTPLSHRSRKELLESLKRKTVQKDTDMIQYTDESNIPPVYRLTFDQIRLAFPDLRPNLGSQTLPSPTKKSGFSSLNEGGQSYDKPSKTLPSPLKTKNFAAFGARSHSIESYSSSGLGSTSNEDILKRKTFSEARNSTSPSQRKGSSQSPPKCSYTSQMSLQERRKTLQSPQYYSEGDLDAPCISLPADMEELRKQGAPFLQELNLQKCHERQLSDDSSIFTDNGSVTTTNIGDVYVSTTIKQSPEMDYPPSKIHSIRSIPTGKNRRSASTPIMVDRCNPLEPTNVFVYRDGDEDGPDGDIEGGNFRKRSRNNVDAGEKSKWQIEKERRRSSSCPSVNKYILNERSKSVIEI</sequence>
<feature type="compositionally biased region" description="Basic and acidic residues" evidence="2">
    <location>
        <begin position="912"/>
        <end position="926"/>
    </location>
</feature>
<reference evidence="4" key="1">
    <citation type="submission" date="2021-01" db="UniProtKB">
        <authorList>
            <consortium name="EnsemblMetazoa"/>
        </authorList>
    </citation>
    <scope>IDENTIFICATION</scope>
</reference>
<evidence type="ECO:0000256" key="2">
    <source>
        <dbReference type="SAM" id="MobiDB-lite"/>
    </source>
</evidence>
<dbReference type="SUPFAM" id="SSF47986">
    <property type="entry name" value="DEATH domain"/>
    <property type="match status" value="1"/>
</dbReference>
<feature type="coiled-coil region" evidence="1">
    <location>
        <begin position="236"/>
        <end position="284"/>
    </location>
</feature>
<feature type="domain" description="CARD" evidence="3">
    <location>
        <begin position="103"/>
        <end position="188"/>
    </location>
</feature>
<keyword evidence="5" id="KW-1185">Reference proteome</keyword>
<dbReference type="RefSeq" id="XP_066917348.1">
    <property type="nucleotide sequence ID" value="XM_067061247.1"/>
</dbReference>
<feature type="region of interest" description="Disordered" evidence="2">
    <location>
        <begin position="580"/>
        <end position="607"/>
    </location>
</feature>
<dbReference type="GO" id="GO:0042981">
    <property type="term" value="P:regulation of apoptotic process"/>
    <property type="evidence" value="ECO:0007669"/>
    <property type="project" value="InterPro"/>
</dbReference>
<dbReference type="GeneID" id="136804641"/>
<dbReference type="InterPro" id="IPR001315">
    <property type="entry name" value="CARD"/>
</dbReference>
<feature type="compositionally biased region" description="Acidic residues" evidence="2">
    <location>
        <begin position="60"/>
        <end position="77"/>
    </location>
</feature>
<feature type="region of interest" description="Disordered" evidence="2">
    <location>
        <begin position="886"/>
        <end position="932"/>
    </location>
</feature>
<proteinExistence type="predicted"/>
<dbReference type="RefSeq" id="XP_066917349.1">
    <property type="nucleotide sequence ID" value="XM_067061248.1"/>
</dbReference>
<dbReference type="Gene3D" id="1.10.533.10">
    <property type="entry name" value="Death Domain, Fas"/>
    <property type="match status" value="1"/>
</dbReference>
<dbReference type="EnsemblMetazoa" id="CLYHEMT008000.2">
    <property type="protein sequence ID" value="CLYHEMP008000.2"/>
    <property type="gene ID" value="CLYHEMG008000"/>
</dbReference>
<feature type="compositionally biased region" description="Basic and acidic residues" evidence="2">
    <location>
        <begin position="12"/>
        <end position="26"/>
    </location>
</feature>
<feature type="compositionally biased region" description="Acidic residues" evidence="2">
    <location>
        <begin position="888"/>
        <end position="897"/>
    </location>
</feature>
<feature type="region of interest" description="Disordered" evidence="2">
    <location>
        <begin position="727"/>
        <end position="764"/>
    </location>
</feature>
<feature type="coiled-coil region" evidence="1">
    <location>
        <begin position="375"/>
        <end position="416"/>
    </location>
</feature>
<evidence type="ECO:0000256" key="1">
    <source>
        <dbReference type="SAM" id="Coils"/>
    </source>
</evidence>
<feature type="region of interest" description="Disordered" evidence="2">
    <location>
        <begin position="655"/>
        <end position="690"/>
    </location>
</feature>
<name>A0A7M5V1G2_9CNID</name>
<dbReference type="Proteomes" id="UP000594262">
    <property type="component" value="Unplaced"/>
</dbReference>
<evidence type="ECO:0000259" key="3">
    <source>
        <dbReference type="PROSITE" id="PS50209"/>
    </source>
</evidence>
<keyword evidence="1" id="KW-0175">Coiled coil</keyword>
<feature type="region of interest" description="Disordered" evidence="2">
    <location>
        <begin position="840"/>
        <end position="865"/>
    </location>
</feature>
<feature type="region of interest" description="Disordered" evidence="2">
    <location>
        <begin position="1"/>
        <end position="97"/>
    </location>
</feature>
<dbReference type="PROSITE" id="PS50209">
    <property type="entry name" value="CARD"/>
    <property type="match status" value="1"/>
</dbReference>
<evidence type="ECO:0000313" key="5">
    <source>
        <dbReference type="Proteomes" id="UP000594262"/>
    </source>
</evidence>